<dbReference type="Pfam" id="PF25873">
    <property type="entry name" value="WHD_MalT"/>
    <property type="match status" value="1"/>
</dbReference>
<keyword evidence="1" id="KW-0805">Transcription regulation</keyword>
<evidence type="ECO:0000256" key="2">
    <source>
        <dbReference type="ARBA" id="ARBA00023125"/>
    </source>
</evidence>
<dbReference type="InterPro" id="IPR011990">
    <property type="entry name" value="TPR-like_helical_dom_sf"/>
</dbReference>
<dbReference type="Pfam" id="PF13191">
    <property type="entry name" value="AAA_16"/>
    <property type="match status" value="1"/>
</dbReference>
<evidence type="ECO:0000256" key="3">
    <source>
        <dbReference type="ARBA" id="ARBA00023163"/>
    </source>
</evidence>
<dbReference type="SMART" id="SM00421">
    <property type="entry name" value="HTH_LUXR"/>
    <property type="match status" value="1"/>
</dbReference>
<organism evidence="5">
    <name type="scientific">uncultured organism</name>
    <dbReference type="NCBI Taxonomy" id="155900"/>
    <lineage>
        <taxon>unclassified sequences</taxon>
        <taxon>environmental samples</taxon>
    </lineage>
</organism>
<name>A0A5B8RFT4_9ZZZZ</name>
<dbReference type="SMART" id="SM00382">
    <property type="entry name" value="AAA"/>
    <property type="match status" value="1"/>
</dbReference>
<evidence type="ECO:0000259" key="4">
    <source>
        <dbReference type="PROSITE" id="PS50043"/>
    </source>
</evidence>
<dbReference type="InterPro" id="IPR059106">
    <property type="entry name" value="WHD_MalT"/>
</dbReference>
<dbReference type="CDD" id="cd06170">
    <property type="entry name" value="LuxR_C_like"/>
    <property type="match status" value="1"/>
</dbReference>
<dbReference type="InterPro" id="IPR041664">
    <property type="entry name" value="AAA_16"/>
</dbReference>
<keyword evidence="5" id="KW-0808">Transferase</keyword>
<sequence>MTDHQQAAHLRLGIPPTLLRPPVGGSEAVARERLTAPITAIGAGELAMVVAPAGSGKTTLLAQAYAGLQARGVAVAWLSITPLANEFNRFFLQLIGAVRSVRPGFAASIPAWLEGVSAAAHQELALKLALAFSEVSGSGDRLVLFLDDYHEVQLSVIHRTMAILLDHLPAEVSLVIGSRTEPPLQVGALRAGGRLLELGWEQLRFSRQEAEDFLRAARYTLTDDQVGALHSRTEGWAAGLQLARIDLHQRGDVAAAESFSGGYRSVGKYLLDAVLNRQPAALQDFLLETAFLDRLSGPLCDAVCRRHGSAGTLEELEQNNLFTFRLDDAGIWYRYHHLFVDFLQARLRQRDPGRIPELYLRASRWYGAEGCLAEAVDYALRGRAPERAAELLQPYGRALFRAGQFKELKLTLEQLPERVLRRSPELCVLHGWACAYAGEFELARVRAQDVQQAVAGRSDDDLFRAEAAVLLGTLGVIRSDEPTLAVLDRGLAARLETADSSVQSFVYVALAYASRARGRLEEARRLLDQAVAYAERGESPLVNMLARYNVAVLAWLAGVRGSSEHIARGALEVAEGRGWLESMGAAFIRVQLGVTLYEADRLEEARQQLDAAIEILRSTQAYGFLGVAVVIRATVHWARGDVERTRLDLEWAERIAESRQVERVRIRKVQLQARMALATGHTNYARRHLDQGHALIGAAADEVLPWPEQHEQFRLLDARLLLGEENWQAALDLADAAQASAARAQRNYTRLEGLILSVEALLALGRDEEAQGRLREALDRAAPEQLWRPFFYTGPHLAKLVAAWAASADPAATELQAVLAGSGRRPEPVAGETLQTRERQILELVARGLRNREIGARLFLSEETVKWYLKRMYKQLGVRNRTAALLRARERGLIQSSD</sequence>
<proteinExistence type="predicted"/>
<keyword evidence="3" id="KW-0804">Transcription</keyword>
<feature type="domain" description="HTH luxR-type" evidence="4">
    <location>
        <begin position="827"/>
        <end position="892"/>
    </location>
</feature>
<dbReference type="Gene3D" id="1.25.40.10">
    <property type="entry name" value="Tetratricopeptide repeat domain"/>
    <property type="match status" value="1"/>
</dbReference>
<dbReference type="GO" id="GO:0004674">
    <property type="term" value="F:protein serine/threonine kinase activity"/>
    <property type="evidence" value="ECO:0007669"/>
    <property type="project" value="UniProtKB-EC"/>
</dbReference>
<dbReference type="InterPro" id="IPR016032">
    <property type="entry name" value="Sig_transdc_resp-reg_C-effctor"/>
</dbReference>
<keyword evidence="5" id="KW-0418">Kinase</keyword>
<dbReference type="InterPro" id="IPR027417">
    <property type="entry name" value="P-loop_NTPase"/>
</dbReference>
<reference evidence="5" key="1">
    <citation type="submission" date="2019-06" db="EMBL/GenBank/DDBJ databases">
        <authorList>
            <person name="Murdoch R.W."/>
            <person name="Fathepure B."/>
        </authorList>
    </citation>
    <scope>NUCLEOTIDE SEQUENCE</scope>
</reference>
<gene>
    <name evidence="5" type="primary">pknK</name>
    <name evidence="5" type="ORF">KBTEX_03048</name>
</gene>
<dbReference type="InterPro" id="IPR003593">
    <property type="entry name" value="AAA+_ATPase"/>
</dbReference>
<keyword evidence="2" id="KW-0238">DNA-binding</keyword>
<dbReference type="Gene3D" id="1.10.10.10">
    <property type="entry name" value="Winged helix-like DNA-binding domain superfamily/Winged helix DNA-binding domain"/>
    <property type="match status" value="1"/>
</dbReference>
<dbReference type="Pfam" id="PF17874">
    <property type="entry name" value="TPR_MalT"/>
    <property type="match status" value="1"/>
</dbReference>
<dbReference type="AlphaFoldDB" id="A0A5B8RFT4"/>
<evidence type="ECO:0000313" key="5">
    <source>
        <dbReference type="EMBL" id="QEA06708.1"/>
    </source>
</evidence>
<dbReference type="PANTHER" id="PTHR44688">
    <property type="entry name" value="DNA-BINDING TRANSCRIPTIONAL ACTIVATOR DEVR_DOSR"/>
    <property type="match status" value="1"/>
</dbReference>
<dbReference type="SUPFAM" id="SSF52540">
    <property type="entry name" value="P-loop containing nucleoside triphosphate hydrolases"/>
    <property type="match status" value="1"/>
</dbReference>
<accession>A0A5B8RFT4</accession>
<dbReference type="GO" id="GO:0006355">
    <property type="term" value="P:regulation of DNA-templated transcription"/>
    <property type="evidence" value="ECO:0007669"/>
    <property type="project" value="InterPro"/>
</dbReference>
<dbReference type="EC" id="2.7.11.1" evidence="5"/>
<dbReference type="EMBL" id="MN079163">
    <property type="protein sequence ID" value="QEA06708.1"/>
    <property type="molecule type" value="Genomic_DNA"/>
</dbReference>
<dbReference type="PRINTS" id="PR00038">
    <property type="entry name" value="HTHLUXR"/>
</dbReference>
<dbReference type="Pfam" id="PF00196">
    <property type="entry name" value="GerE"/>
    <property type="match status" value="1"/>
</dbReference>
<dbReference type="InterPro" id="IPR036388">
    <property type="entry name" value="WH-like_DNA-bd_sf"/>
</dbReference>
<dbReference type="InterPro" id="IPR041617">
    <property type="entry name" value="TPR_MalT"/>
</dbReference>
<dbReference type="GO" id="GO:0003677">
    <property type="term" value="F:DNA binding"/>
    <property type="evidence" value="ECO:0007669"/>
    <property type="project" value="UniProtKB-KW"/>
</dbReference>
<dbReference type="PANTHER" id="PTHR44688:SF16">
    <property type="entry name" value="DNA-BINDING TRANSCRIPTIONAL ACTIVATOR DEVR_DOSR"/>
    <property type="match status" value="1"/>
</dbReference>
<evidence type="ECO:0000256" key="1">
    <source>
        <dbReference type="ARBA" id="ARBA00023015"/>
    </source>
</evidence>
<protein>
    <submittedName>
        <fullName evidence="5">Serine/threonine-protein kinase PknK</fullName>
        <ecNumber evidence="5">2.7.11.1</ecNumber>
    </submittedName>
</protein>
<dbReference type="InterPro" id="IPR000792">
    <property type="entry name" value="Tscrpt_reg_LuxR_C"/>
</dbReference>
<dbReference type="PROSITE" id="PS50043">
    <property type="entry name" value="HTH_LUXR_2"/>
    <property type="match status" value="1"/>
</dbReference>
<dbReference type="SUPFAM" id="SSF46894">
    <property type="entry name" value="C-terminal effector domain of the bipartite response regulators"/>
    <property type="match status" value="1"/>
</dbReference>